<evidence type="ECO:0000259" key="4">
    <source>
        <dbReference type="PROSITE" id="PS51294"/>
    </source>
</evidence>
<sequence>MVAQRQDAWTEEDDLILAEVTLRHIREGSTQLAAFEEVGQRLGRTPAACGFRWNSLVRKKYESAIQIAKAQRNQLKARSKKRTSTAESDRVQELSAPGTNQELAQEMTPELDVRTEVTEQAESTLTYDDVIRFLRQQKESYKKMRQVDQLLNQKEEEIKKLREENEQVKKELESIQKEYDMMNEDYQALMRIMDRARKLAFLGDDEQEERISFKMDKNGNLERVEKG</sequence>
<dbReference type="Pfam" id="PF13921">
    <property type="entry name" value="Myb_DNA-bind_6"/>
    <property type="match status" value="1"/>
</dbReference>
<reference evidence="5 6" key="1">
    <citation type="submission" date="2023-07" db="EMBL/GenBank/DDBJ databases">
        <title>Genomic Encyclopedia of Type Strains, Phase IV (KMG-IV): sequencing the most valuable type-strain genomes for metagenomic binning, comparative biology and taxonomic classification.</title>
        <authorList>
            <person name="Goeker M."/>
        </authorList>
    </citation>
    <scope>NUCLEOTIDE SEQUENCE [LARGE SCALE GENOMIC DNA]</scope>
    <source>
        <strain evidence="5 6">DSM 17740</strain>
    </source>
</reference>
<gene>
    <name evidence="5" type="ORF">J2S00_001990</name>
</gene>
<dbReference type="InterPro" id="IPR009057">
    <property type="entry name" value="Homeodomain-like_sf"/>
</dbReference>
<evidence type="ECO:0000256" key="2">
    <source>
        <dbReference type="SAM" id="MobiDB-lite"/>
    </source>
</evidence>
<feature type="coiled-coil region" evidence="1">
    <location>
        <begin position="144"/>
        <end position="192"/>
    </location>
</feature>
<feature type="domain" description="HTH myb-type" evidence="4">
    <location>
        <begin position="1"/>
        <end position="61"/>
    </location>
</feature>
<dbReference type="SUPFAM" id="SSF46689">
    <property type="entry name" value="Homeodomain-like"/>
    <property type="match status" value="1"/>
</dbReference>
<dbReference type="PROSITE" id="PS51294">
    <property type="entry name" value="HTH_MYB"/>
    <property type="match status" value="1"/>
</dbReference>
<evidence type="ECO:0000313" key="6">
    <source>
        <dbReference type="Proteomes" id="UP001232445"/>
    </source>
</evidence>
<dbReference type="Proteomes" id="UP001232445">
    <property type="component" value="Unassembled WGS sequence"/>
</dbReference>
<dbReference type="InterPro" id="IPR014243">
    <property type="entry name" value="RsfA-like"/>
</dbReference>
<comment type="caution">
    <text evidence="5">The sequence shown here is derived from an EMBL/GenBank/DDBJ whole genome shotgun (WGS) entry which is preliminary data.</text>
</comment>
<keyword evidence="1" id="KW-0175">Coiled coil</keyword>
<dbReference type="PANTHER" id="PTHR41302:SF2">
    <property type="entry name" value="PRESPORE SPECIFIC TRANSCRIPTIONAL ACTIVATOR RSFA"/>
    <property type="match status" value="1"/>
</dbReference>
<proteinExistence type="predicted"/>
<name>A0ABU0CS13_9BACI</name>
<evidence type="ECO:0000313" key="5">
    <source>
        <dbReference type="EMBL" id="MDQ0339204.1"/>
    </source>
</evidence>
<feature type="domain" description="Myb-like" evidence="3">
    <location>
        <begin position="5"/>
        <end position="57"/>
    </location>
</feature>
<dbReference type="PANTHER" id="PTHR41302">
    <property type="entry name" value="PRESPORE-SPECIFIC TRANSCRIPTIONAL REGULATOR RSFA-RELATED"/>
    <property type="match status" value="1"/>
</dbReference>
<dbReference type="PROSITE" id="PS50090">
    <property type="entry name" value="MYB_LIKE"/>
    <property type="match status" value="1"/>
</dbReference>
<protein>
    <submittedName>
        <fullName evidence="5">Prespore-specific regulator</fullName>
    </submittedName>
</protein>
<feature type="region of interest" description="Disordered" evidence="2">
    <location>
        <begin position="72"/>
        <end position="98"/>
    </location>
</feature>
<keyword evidence="6" id="KW-1185">Reference proteome</keyword>
<dbReference type="EMBL" id="JAUSUQ010000006">
    <property type="protein sequence ID" value="MDQ0339204.1"/>
    <property type="molecule type" value="Genomic_DNA"/>
</dbReference>
<dbReference type="InterPro" id="IPR001005">
    <property type="entry name" value="SANT/Myb"/>
</dbReference>
<evidence type="ECO:0000256" key="1">
    <source>
        <dbReference type="SAM" id="Coils"/>
    </source>
</evidence>
<dbReference type="RefSeq" id="WP_307338809.1">
    <property type="nucleotide sequence ID" value="NZ_JAUSUQ010000006.1"/>
</dbReference>
<organism evidence="5 6">
    <name type="scientific">Caldalkalibacillus uzonensis</name>
    <dbReference type="NCBI Taxonomy" id="353224"/>
    <lineage>
        <taxon>Bacteria</taxon>
        <taxon>Bacillati</taxon>
        <taxon>Bacillota</taxon>
        <taxon>Bacilli</taxon>
        <taxon>Bacillales</taxon>
        <taxon>Bacillaceae</taxon>
        <taxon>Caldalkalibacillus</taxon>
    </lineage>
</organism>
<evidence type="ECO:0000259" key="3">
    <source>
        <dbReference type="PROSITE" id="PS50090"/>
    </source>
</evidence>
<accession>A0ABU0CS13</accession>
<dbReference type="InterPro" id="IPR017930">
    <property type="entry name" value="Myb_dom"/>
</dbReference>
<dbReference type="NCBIfam" id="TIGR02894">
    <property type="entry name" value="DNA_bind_RsfA"/>
    <property type="match status" value="1"/>
</dbReference>